<keyword evidence="2" id="KW-0812">Transmembrane</keyword>
<protein>
    <submittedName>
        <fullName evidence="4">MerR family transcriptional regulator</fullName>
    </submittedName>
</protein>
<name>A0ABY5I796_9FIRM</name>
<dbReference type="Pfam" id="PF13411">
    <property type="entry name" value="MerR_1"/>
    <property type="match status" value="1"/>
</dbReference>
<dbReference type="RefSeq" id="WP_290142015.1">
    <property type="nucleotide sequence ID" value="NZ_CP101620.1"/>
</dbReference>
<dbReference type="SMART" id="SM00422">
    <property type="entry name" value="HTH_MERR"/>
    <property type="match status" value="1"/>
</dbReference>
<evidence type="ECO:0000313" key="4">
    <source>
        <dbReference type="EMBL" id="UTY40593.1"/>
    </source>
</evidence>
<evidence type="ECO:0000256" key="1">
    <source>
        <dbReference type="ARBA" id="ARBA00023125"/>
    </source>
</evidence>
<dbReference type="Proteomes" id="UP001060112">
    <property type="component" value="Chromosome"/>
</dbReference>
<dbReference type="InterPro" id="IPR009061">
    <property type="entry name" value="DNA-bd_dom_put_sf"/>
</dbReference>
<keyword evidence="1" id="KW-0238">DNA-binding</keyword>
<organism evidence="4 5">
    <name type="scientific">Allocoprobacillus halotolerans</name>
    <dbReference type="NCBI Taxonomy" id="2944914"/>
    <lineage>
        <taxon>Bacteria</taxon>
        <taxon>Bacillati</taxon>
        <taxon>Bacillota</taxon>
        <taxon>Erysipelotrichia</taxon>
        <taxon>Erysipelotrichales</taxon>
        <taxon>Erysipelotrichaceae</taxon>
        <taxon>Allocoprobacillus</taxon>
    </lineage>
</organism>
<keyword evidence="2" id="KW-1133">Transmembrane helix</keyword>
<dbReference type="SUPFAM" id="SSF46955">
    <property type="entry name" value="Putative DNA-binding domain"/>
    <property type="match status" value="1"/>
</dbReference>
<dbReference type="PANTHER" id="PTHR30204">
    <property type="entry name" value="REDOX-CYCLING DRUG-SENSING TRANSCRIPTIONAL ACTIVATOR SOXR"/>
    <property type="match status" value="1"/>
</dbReference>
<accession>A0ABY5I796</accession>
<feature type="transmembrane region" description="Helical" evidence="2">
    <location>
        <begin position="159"/>
        <end position="175"/>
    </location>
</feature>
<sequence length="176" mass="20924">MSYSISQVAKMMGVTPSTLRYYDQEGLLPHIKRVNGIRFFEDEDFRWLRVLKCLKNTNMPIKKIRKYVELAQQGDETLEERYQLILEQKQNILHQIQEYQYYLQEIEYKEWYYQQAIAIGSENDIKKQVSHQATLEVDQIPENQKFYSQVKEGCMNKKWISVIIVLVLAVAGIGFF</sequence>
<dbReference type="PROSITE" id="PS50937">
    <property type="entry name" value="HTH_MERR_2"/>
    <property type="match status" value="1"/>
</dbReference>
<gene>
    <name evidence="4" type="ORF">NMU03_07430</name>
</gene>
<proteinExistence type="predicted"/>
<dbReference type="EMBL" id="CP101620">
    <property type="protein sequence ID" value="UTY40593.1"/>
    <property type="molecule type" value="Genomic_DNA"/>
</dbReference>
<evidence type="ECO:0000313" key="5">
    <source>
        <dbReference type="Proteomes" id="UP001060112"/>
    </source>
</evidence>
<dbReference type="InterPro" id="IPR000551">
    <property type="entry name" value="MerR-type_HTH_dom"/>
</dbReference>
<dbReference type="Gene3D" id="1.10.1660.10">
    <property type="match status" value="1"/>
</dbReference>
<evidence type="ECO:0000256" key="2">
    <source>
        <dbReference type="SAM" id="Phobius"/>
    </source>
</evidence>
<keyword evidence="2" id="KW-0472">Membrane</keyword>
<reference evidence="4" key="1">
    <citation type="submission" date="2022-07" db="EMBL/GenBank/DDBJ databases">
        <title>Faecal culturing of patients with breast cancer.</title>
        <authorList>
            <person name="Teng N.M.Y."/>
            <person name="Kiu R."/>
            <person name="Evans R."/>
            <person name="Baker D.J."/>
            <person name="Zenner C."/>
            <person name="Robinson S.D."/>
            <person name="Hall L.J."/>
        </authorList>
    </citation>
    <scope>NUCLEOTIDE SEQUENCE</scope>
    <source>
        <strain evidence="4">LH1062</strain>
    </source>
</reference>
<feature type="domain" description="HTH merR-type" evidence="3">
    <location>
        <begin position="1"/>
        <end position="70"/>
    </location>
</feature>
<dbReference type="InterPro" id="IPR047057">
    <property type="entry name" value="MerR_fam"/>
</dbReference>
<evidence type="ECO:0000259" key="3">
    <source>
        <dbReference type="PROSITE" id="PS50937"/>
    </source>
</evidence>
<dbReference type="PANTHER" id="PTHR30204:SF82">
    <property type="entry name" value="TRANSCRIPTIONAL REGULATOR, MERR FAMILY"/>
    <property type="match status" value="1"/>
</dbReference>
<dbReference type="CDD" id="cd01109">
    <property type="entry name" value="HTH_YyaN"/>
    <property type="match status" value="1"/>
</dbReference>
<keyword evidence="5" id="KW-1185">Reference proteome</keyword>